<accession>A0A841JJC2</accession>
<gene>
    <name evidence="4" type="ORF">HDF22_004512</name>
</gene>
<organism evidence="4 5">
    <name type="scientific">Mucilaginibacter lappiensis</name>
    <dbReference type="NCBI Taxonomy" id="354630"/>
    <lineage>
        <taxon>Bacteria</taxon>
        <taxon>Pseudomonadati</taxon>
        <taxon>Bacteroidota</taxon>
        <taxon>Sphingobacteriia</taxon>
        <taxon>Sphingobacteriales</taxon>
        <taxon>Sphingobacteriaceae</taxon>
        <taxon>Mucilaginibacter</taxon>
    </lineage>
</organism>
<name>A0A841JJC2_9SPHI</name>
<dbReference type="EMBL" id="JACHCA010000014">
    <property type="protein sequence ID" value="MBB6130372.1"/>
    <property type="molecule type" value="Genomic_DNA"/>
</dbReference>
<evidence type="ECO:0000259" key="3">
    <source>
        <dbReference type="PROSITE" id="PS50977"/>
    </source>
</evidence>
<dbReference type="InterPro" id="IPR009057">
    <property type="entry name" value="Homeodomain-like_sf"/>
</dbReference>
<dbReference type="RefSeq" id="WP_183589188.1">
    <property type="nucleotide sequence ID" value="NZ_JACHCA010000014.1"/>
</dbReference>
<feature type="DNA-binding region" description="H-T-H motif" evidence="2">
    <location>
        <begin position="21"/>
        <end position="40"/>
    </location>
</feature>
<dbReference type="Gene3D" id="1.10.357.10">
    <property type="entry name" value="Tetracycline Repressor, domain 2"/>
    <property type="match status" value="1"/>
</dbReference>
<dbReference type="GO" id="GO:0003677">
    <property type="term" value="F:DNA binding"/>
    <property type="evidence" value="ECO:0007669"/>
    <property type="project" value="UniProtKB-UniRule"/>
</dbReference>
<dbReference type="Proteomes" id="UP000548326">
    <property type="component" value="Unassembled WGS sequence"/>
</dbReference>
<evidence type="ECO:0000313" key="5">
    <source>
        <dbReference type="Proteomes" id="UP000548326"/>
    </source>
</evidence>
<feature type="domain" description="HTH tetR-type" evidence="3">
    <location>
        <begin position="1"/>
        <end position="58"/>
    </location>
</feature>
<reference evidence="4 5" key="1">
    <citation type="submission" date="2020-08" db="EMBL/GenBank/DDBJ databases">
        <title>Genomic Encyclopedia of Type Strains, Phase IV (KMG-V): Genome sequencing to study the core and pangenomes of soil and plant-associated prokaryotes.</title>
        <authorList>
            <person name="Whitman W."/>
        </authorList>
    </citation>
    <scope>NUCLEOTIDE SEQUENCE [LARGE SCALE GENOMIC DNA]</scope>
    <source>
        <strain evidence="4 5">MP601</strain>
    </source>
</reference>
<dbReference type="AlphaFoldDB" id="A0A841JJC2"/>
<dbReference type="Pfam" id="PF00440">
    <property type="entry name" value="TetR_N"/>
    <property type="match status" value="1"/>
</dbReference>
<evidence type="ECO:0000313" key="4">
    <source>
        <dbReference type="EMBL" id="MBB6130372.1"/>
    </source>
</evidence>
<dbReference type="InterPro" id="IPR001647">
    <property type="entry name" value="HTH_TetR"/>
</dbReference>
<dbReference type="PROSITE" id="PS50977">
    <property type="entry name" value="HTH_TETR_2"/>
    <property type="match status" value="1"/>
</dbReference>
<proteinExistence type="predicted"/>
<evidence type="ECO:0000256" key="2">
    <source>
        <dbReference type="PROSITE-ProRule" id="PRU00335"/>
    </source>
</evidence>
<dbReference type="SUPFAM" id="SSF46689">
    <property type="entry name" value="Homeodomain-like"/>
    <property type="match status" value="1"/>
</dbReference>
<evidence type="ECO:0000256" key="1">
    <source>
        <dbReference type="ARBA" id="ARBA00023125"/>
    </source>
</evidence>
<comment type="caution">
    <text evidence="4">The sequence shown here is derived from an EMBL/GenBank/DDBJ whole genome shotgun (WGS) entry which is preliminary data.</text>
</comment>
<protein>
    <submittedName>
        <fullName evidence="4">AcrR family transcriptional regulator</fullName>
    </submittedName>
</protein>
<sequence length="183" mass="21098">MTSQKIIDNAIAVLNEDFYAPLDMIAEKAGVNRRTLHRYFKDRAALIDACWTDMMQTWHHVMLKAYNSSTDPVEQLEKMLYAGIDCGVKYAFLNTLQTKYLNNEKPIAAENEVYEQAKNNWFSLVPELQRQKMISDSLSVAWIRMLFVNMINTTIQALQSGDVAPNDIKKFAWYSFSRSIGLQ</sequence>
<keyword evidence="1 2" id="KW-0238">DNA-binding</keyword>